<keyword evidence="2" id="KW-1185">Reference proteome</keyword>
<proteinExistence type="predicted"/>
<dbReference type="Proteomes" id="UP000325315">
    <property type="component" value="Unassembled WGS sequence"/>
</dbReference>
<evidence type="ECO:0000313" key="2">
    <source>
        <dbReference type="Proteomes" id="UP000325315"/>
    </source>
</evidence>
<organism evidence="1 2">
    <name type="scientific">Gossypium australe</name>
    <dbReference type="NCBI Taxonomy" id="47621"/>
    <lineage>
        <taxon>Eukaryota</taxon>
        <taxon>Viridiplantae</taxon>
        <taxon>Streptophyta</taxon>
        <taxon>Embryophyta</taxon>
        <taxon>Tracheophyta</taxon>
        <taxon>Spermatophyta</taxon>
        <taxon>Magnoliopsida</taxon>
        <taxon>eudicotyledons</taxon>
        <taxon>Gunneridae</taxon>
        <taxon>Pentapetalae</taxon>
        <taxon>rosids</taxon>
        <taxon>malvids</taxon>
        <taxon>Malvales</taxon>
        <taxon>Malvaceae</taxon>
        <taxon>Malvoideae</taxon>
        <taxon>Gossypium</taxon>
    </lineage>
</organism>
<comment type="caution">
    <text evidence="1">The sequence shown here is derived from an EMBL/GenBank/DDBJ whole genome shotgun (WGS) entry which is preliminary data.</text>
</comment>
<dbReference type="AlphaFoldDB" id="A0A5B6UTX7"/>
<gene>
    <name evidence="1" type="ORF">EPI10_027542</name>
</gene>
<reference evidence="2" key="1">
    <citation type="journal article" date="2019" name="Plant Biotechnol. J.">
        <title>Genome sequencing of the Australian wild diploid species Gossypium australe highlights disease resistance and delayed gland morphogenesis.</title>
        <authorList>
            <person name="Cai Y."/>
            <person name="Cai X."/>
            <person name="Wang Q."/>
            <person name="Wang P."/>
            <person name="Zhang Y."/>
            <person name="Cai C."/>
            <person name="Xu Y."/>
            <person name="Wang K."/>
            <person name="Zhou Z."/>
            <person name="Wang C."/>
            <person name="Geng S."/>
            <person name="Li B."/>
            <person name="Dong Q."/>
            <person name="Hou Y."/>
            <person name="Wang H."/>
            <person name="Ai P."/>
            <person name="Liu Z."/>
            <person name="Yi F."/>
            <person name="Sun M."/>
            <person name="An G."/>
            <person name="Cheng J."/>
            <person name="Zhang Y."/>
            <person name="Shi Q."/>
            <person name="Xie Y."/>
            <person name="Shi X."/>
            <person name="Chang Y."/>
            <person name="Huang F."/>
            <person name="Chen Y."/>
            <person name="Hong S."/>
            <person name="Mi L."/>
            <person name="Sun Q."/>
            <person name="Zhang L."/>
            <person name="Zhou B."/>
            <person name="Peng R."/>
            <person name="Zhang X."/>
            <person name="Liu F."/>
        </authorList>
    </citation>
    <scope>NUCLEOTIDE SEQUENCE [LARGE SCALE GENOMIC DNA]</scope>
    <source>
        <strain evidence="2">cv. PA1801</strain>
    </source>
</reference>
<sequence length="75" mass="8479">MKWLKDNFSYIDNCASAIERQKYALNEGLLMSNKSRNLVALTTSRLKRSGAIQLGINYVSVIVPRYVSGIENIKN</sequence>
<accession>A0A5B6UTX7</accession>
<dbReference type="EMBL" id="SMMG02000009">
    <property type="protein sequence ID" value="KAA3460923.1"/>
    <property type="molecule type" value="Genomic_DNA"/>
</dbReference>
<evidence type="ECO:0000313" key="1">
    <source>
        <dbReference type="EMBL" id="KAA3460923.1"/>
    </source>
</evidence>
<protein>
    <submittedName>
        <fullName evidence="1">Uncharacterized protein</fullName>
    </submittedName>
</protein>
<name>A0A5B6UTX7_9ROSI</name>
<dbReference type="OrthoDB" id="10536548at2759"/>